<evidence type="ECO:0000313" key="1">
    <source>
        <dbReference type="EMBL" id="RLW02425.1"/>
    </source>
</evidence>
<dbReference type="AlphaFoldDB" id="A0A3L8SIQ9"/>
<protein>
    <submittedName>
        <fullName evidence="1">Uncharacterized protein</fullName>
    </submittedName>
</protein>
<keyword evidence="2" id="KW-1185">Reference proteome</keyword>
<dbReference type="Proteomes" id="UP000276834">
    <property type="component" value="Unassembled WGS sequence"/>
</dbReference>
<comment type="caution">
    <text evidence="1">The sequence shown here is derived from an EMBL/GenBank/DDBJ whole genome shotgun (WGS) entry which is preliminary data.</text>
</comment>
<dbReference type="EMBL" id="QUSF01000018">
    <property type="protein sequence ID" value="RLW02425.1"/>
    <property type="molecule type" value="Genomic_DNA"/>
</dbReference>
<gene>
    <name evidence="1" type="ORF">DV515_00007090</name>
</gene>
<reference evidence="1 2" key="1">
    <citation type="journal article" date="2018" name="Proc. R. Soc. B">
        <title>A non-coding region near Follistatin controls head colour polymorphism in the Gouldian finch.</title>
        <authorList>
            <person name="Toomey M.B."/>
            <person name="Marques C.I."/>
            <person name="Andrade P."/>
            <person name="Araujo P.M."/>
            <person name="Sabatino S."/>
            <person name="Gazda M.A."/>
            <person name="Afonso S."/>
            <person name="Lopes R.J."/>
            <person name="Corbo J.C."/>
            <person name="Carneiro M."/>
        </authorList>
    </citation>
    <scope>NUCLEOTIDE SEQUENCE [LARGE SCALE GENOMIC DNA]</scope>
    <source>
        <strain evidence="1">Red01</strain>
        <tissue evidence="1">Muscle</tissue>
    </source>
</reference>
<accession>A0A3L8SIQ9</accession>
<evidence type="ECO:0000313" key="2">
    <source>
        <dbReference type="Proteomes" id="UP000276834"/>
    </source>
</evidence>
<name>A0A3L8SIQ9_CHLGU</name>
<organism evidence="1 2">
    <name type="scientific">Chloebia gouldiae</name>
    <name type="common">Gouldian finch</name>
    <name type="synonym">Erythrura gouldiae</name>
    <dbReference type="NCBI Taxonomy" id="44316"/>
    <lineage>
        <taxon>Eukaryota</taxon>
        <taxon>Metazoa</taxon>
        <taxon>Chordata</taxon>
        <taxon>Craniata</taxon>
        <taxon>Vertebrata</taxon>
        <taxon>Euteleostomi</taxon>
        <taxon>Archelosauria</taxon>
        <taxon>Archosauria</taxon>
        <taxon>Dinosauria</taxon>
        <taxon>Saurischia</taxon>
        <taxon>Theropoda</taxon>
        <taxon>Coelurosauria</taxon>
        <taxon>Aves</taxon>
        <taxon>Neognathae</taxon>
        <taxon>Neoaves</taxon>
        <taxon>Telluraves</taxon>
        <taxon>Australaves</taxon>
        <taxon>Passeriformes</taxon>
        <taxon>Passeroidea</taxon>
        <taxon>Passeridae</taxon>
        <taxon>Chloebia</taxon>
    </lineage>
</organism>
<sequence>MPPAITQTMATHLPFPGFALVSAFGTQIPFKTLAGEPCRRPIESLLMAELPAARAPDTSPGPCPAPTRVWNPLGGRAGEQLATAPSLTSTPGSSIKPCILAVRSQAVFAGQGLLPRQAGAVEQLRDYGELKLLVQHCILKVNLHRSCEVEAKGKSNGPSVLHRCNEEQTAQEKKHLPSCSFLNPRTPGSKTSSVKPLMFQLQWEDVITTLLVGSGELCEFKTSLKRKWNDSSEDGGFLQVKRNGSFRFGSGFWMPVHAAHEGSIGTDGIWGDARGLLVCPKRRSDHRDINSD</sequence>
<proteinExistence type="predicted"/>